<protein>
    <submittedName>
        <fullName evidence="1">Uncharacterized protein</fullName>
    </submittedName>
</protein>
<proteinExistence type="predicted"/>
<evidence type="ECO:0000313" key="2">
    <source>
        <dbReference type="Proteomes" id="UP001189429"/>
    </source>
</evidence>
<feature type="non-terminal residue" evidence="1">
    <location>
        <position position="125"/>
    </location>
</feature>
<organism evidence="1 2">
    <name type="scientific">Prorocentrum cordatum</name>
    <dbReference type="NCBI Taxonomy" id="2364126"/>
    <lineage>
        <taxon>Eukaryota</taxon>
        <taxon>Sar</taxon>
        <taxon>Alveolata</taxon>
        <taxon>Dinophyceae</taxon>
        <taxon>Prorocentrales</taxon>
        <taxon>Prorocentraceae</taxon>
        <taxon>Prorocentrum</taxon>
    </lineage>
</organism>
<name>A0ABN9SNX2_9DINO</name>
<keyword evidence="2" id="KW-1185">Reference proteome</keyword>
<feature type="non-terminal residue" evidence="1">
    <location>
        <position position="1"/>
    </location>
</feature>
<dbReference type="Proteomes" id="UP001189429">
    <property type="component" value="Unassembled WGS sequence"/>
</dbReference>
<sequence>EYIKGANMGWNCAGCWIRHFEDNGFPTPAGAKPTDKIREYEQQLSGTCNDRASVLPSLGLLPLGYGCSPLADTRQLDDLLMEPTGMKIPERANTTIPVGAADEAARAAGIAASSAKAAEDLRARR</sequence>
<reference evidence="1" key="1">
    <citation type="submission" date="2023-10" db="EMBL/GenBank/DDBJ databases">
        <authorList>
            <person name="Chen Y."/>
            <person name="Shah S."/>
            <person name="Dougan E. K."/>
            <person name="Thang M."/>
            <person name="Chan C."/>
        </authorList>
    </citation>
    <scope>NUCLEOTIDE SEQUENCE [LARGE SCALE GENOMIC DNA]</scope>
</reference>
<comment type="caution">
    <text evidence="1">The sequence shown here is derived from an EMBL/GenBank/DDBJ whole genome shotgun (WGS) entry which is preliminary data.</text>
</comment>
<evidence type="ECO:0000313" key="1">
    <source>
        <dbReference type="EMBL" id="CAK0833511.1"/>
    </source>
</evidence>
<gene>
    <name evidence="1" type="ORF">PCOR1329_LOCUS31198</name>
</gene>
<accession>A0ABN9SNX2</accession>
<dbReference type="EMBL" id="CAUYUJ010012225">
    <property type="protein sequence ID" value="CAK0833511.1"/>
    <property type="molecule type" value="Genomic_DNA"/>
</dbReference>